<reference evidence="2 3" key="1">
    <citation type="submission" date="2014-04" db="EMBL/GenBank/DDBJ databases">
        <authorList>
            <consortium name="DOE Joint Genome Institute"/>
            <person name="Kuo A."/>
            <person name="Martino E."/>
            <person name="Perotto S."/>
            <person name="Kohler A."/>
            <person name="Nagy L.G."/>
            <person name="Floudas D."/>
            <person name="Copeland A."/>
            <person name="Barry K.W."/>
            <person name="Cichocki N."/>
            <person name="Veneault-Fourrey C."/>
            <person name="LaButti K."/>
            <person name="Lindquist E.A."/>
            <person name="Lipzen A."/>
            <person name="Lundell T."/>
            <person name="Morin E."/>
            <person name="Murat C."/>
            <person name="Sun H."/>
            <person name="Tunlid A."/>
            <person name="Henrissat B."/>
            <person name="Grigoriev I.V."/>
            <person name="Hibbett D.S."/>
            <person name="Martin F."/>
            <person name="Nordberg H.P."/>
            <person name="Cantor M.N."/>
            <person name="Hua S.X."/>
        </authorList>
    </citation>
    <scope>NUCLEOTIDE SEQUENCE [LARGE SCALE GENOMIC DNA]</scope>
    <source>
        <strain evidence="2 3">Zn</strain>
    </source>
</reference>
<dbReference type="InParanoid" id="A0A0C3DQ79"/>
<gene>
    <name evidence="2" type="ORF">OIDMADRAFT_52124</name>
</gene>
<dbReference type="HOGENOM" id="CLU_1938767_0_0_1"/>
<accession>A0A0C3DQ79</accession>
<evidence type="ECO:0000313" key="2">
    <source>
        <dbReference type="EMBL" id="KIN04198.1"/>
    </source>
</evidence>
<organism evidence="2 3">
    <name type="scientific">Oidiodendron maius (strain Zn)</name>
    <dbReference type="NCBI Taxonomy" id="913774"/>
    <lineage>
        <taxon>Eukaryota</taxon>
        <taxon>Fungi</taxon>
        <taxon>Dikarya</taxon>
        <taxon>Ascomycota</taxon>
        <taxon>Pezizomycotina</taxon>
        <taxon>Leotiomycetes</taxon>
        <taxon>Leotiomycetes incertae sedis</taxon>
        <taxon>Myxotrichaceae</taxon>
        <taxon>Oidiodendron</taxon>
    </lineage>
</organism>
<evidence type="ECO:0000256" key="1">
    <source>
        <dbReference type="SAM" id="MobiDB-lite"/>
    </source>
</evidence>
<feature type="compositionally biased region" description="Polar residues" evidence="1">
    <location>
        <begin position="10"/>
        <end position="21"/>
    </location>
</feature>
<feature type="compositionally biased region" description="Basic and acidic residues" evidence="1">
    <location>
        <begin position="28"/>
        <end position="42"/>
    </location>
</feature>
<dbReference type="Proteomes" id="UP000054321">
    <property type="component" value="Unassembled WGS sequence"/>
</dbReference>
<name>A0A0C3DQ79_OIDMZ</name>
<reference evidence="3" key="2">
    <citation type="submission" date="2015-01" db="EMBL/GenBank/DDBJ databases">
        <title>Evolutionary Origins and Diversification of the Mycorrhizal Mutualists.</title>
        <authorList>
            <consortium name="DOE Joint Genome Institute"/>
            <consortium name="Mycorrhizal Genomics Consortium"/>
            <person name="Kohler A."/>
            <person name="Kuo A."/>
            <person name="Nagy L.G."/>
            <person name="Floudas D."/>
            <person name="Copeland A."/>
            <person name="Barry K.W."/>
            <person name="Cichocki N."/>
            <person name="Veneault-Fourrey C."/>
            <person name="LaButti K."/>
            <person name="Lindquist E.A."/>
            <person name="Lipzen A."/>
            <person name="Lundell T."/>
            <person name="Morin E."/>
            <person name="Murat C."/>
            <person name="Riley R."/>
            <person name="Ohm R."/>
            <person name="Sun H."/>
            <person name="Tunlid A."/>
            <person name="Henrissat B."/>
            <person name="Grigoriev I.V."/>
            <person name="Hibbett D.S."/>
            <person name="Martin F."/>
        </authorList>
    </citation>
    <scope>NUCLEOTIDE SEQUENCE [LARGE SCALE GENOMIC DNA]</scope>
    <source>
        <strain evidence="3">Zn</strain>
    </source>
</reference>
<protein>
    <submittedName>
        <fullName evidence="2">Uncharacterized protein</fullName>
    </submittedName>
</protein>
<keyword evidence="3" id="KW-1185">Reference proteome</keyword>
<feature type="compositionally biased region" description="Acidic residues" evidence="1">
    <location>
        <begin position="72"/>
        <end position="86"/>
    </location>
</feature>
<evidence type="ECO:0000313" key="3">
    <source>
        <dbReference type="Proteomes" id="UP000054321"/>
    </source>
</evidence>
<proteinExistence type="predicted"/>
<sequence>MFWLLGSGLSEGNNHDGVQSVDNEDEIVSERTKRLQSEDARHVQGPRPSLGLVRSVISRSGDDGRSLVVVNEDGDDDDDGDGDGDAGEQCLGEHVSGHGGSCTKLQSKRVTPPSPFILPPSARSHRSPCP</sequence>
<feature type="region of interest" description="Disordered" evidence="1">
    <location>
        <begin position="1"/>
        <end position="130"/>
    </location>
</feature>
<dbReference type="EMBL" id="KN832873">
    <property type="protein sequence ID" value="KIN04198.1"/>
    <property type="molecule type" value="Genomic_DNA"/>
</dbReference>
<dbReference type="AlphaFoldDB" id="A0A0C3DQ79"/>